<keyword evidence="2" id="KW-1185">Reference proteome</keyword>
<dbReference type="AlphaFoldDB" id="A0A2U2HIZ7"/>
<gene>
    <name evidence="1" type="ORF">C7C56_015490</name>
</gene>
<proteinExistence type="predicted"/>
<protein>
    <submittedName>
        <fullName evidence="1">Uncharacterized protein</fullName>
    </submittedName>
</protein>
<evidence type="ECO:0000313" key="2">
    <source>
        <dbReference type="Proteomes" id="UP000241421"/>
    </source>
</evidence>
<evidence type="ECO:0000313" key="1">
    <source>
        <dbReference type="EMBL" id="PWF46719.1"/>
    </source>
</evidence>
<organism evidence="1 2">
    <name type="scientific">Massilia glaciei</name>
    <dbReference type="NCBI Taxonomy" id="1524097"/>
    <lineage>
        <taxon>Bacteria</taxon>
        <taxon>Pseudomonadati</taxon>
        <taxon>Pseudomonadota</taxon>
        <taxon>Betaproteobacteria</taxon>
        <taxon>Burkholderiales</taxon>
        <taxon>Oxalobacteraceae</taxon>
        <taxon>Telluria group</taxon>
        <taxon>Massilia</taxon>
    </lineage>
</organism>
<accession>A0A2U2HIZ7</accession>
<dbReference type="EMBL" id="PXWF02000241">
    <property type="protein sequence ID" value="PWF46719.1"/>
    <property type="molecule type" value="Genomic_DNA"/>
</dbReference>
<dbReference type="Proteomes" id="UP000241421">
    <property type="component" value="Unassembled WGS sequence"/>
</dbReference>
<comment type="caution">
    <text evidence="1">The sequence shown here is derived from an EMBL/GenBank/DDBJ whole genome shotgun (WGS) entry which is preliminary data.</text>
</comment>
<name>A0A2U2HIZ7_9BURK</name>
<sequence>MGDTTKHWPAEQTTPIGAITSFLVPIDAVVRLKHIEQGMMAPLTIFGEPSHEQMRSSRNIIPAWVDIDHDAKKFRWVHVNASSFGASEVKMDNAKGWNATMKLNMVYPSPTEKATRAPVALTLGEGGMQTAEADGRDNIEVTASGKAADGWTATPEAETGFKLIRIEQVAKTSGEPQVKLFFAGTSSPKDSTMVLKRGSGKTAKTMKFKIKAIPTIAC</sequence>
<reference evidence="1 2" key="1">
    <citation type="submission" date="2018-04" db="EMBL/GenBank/DDBJ databases">
        <title>Massilia violaceinigra sp. nov., a novel purple-pigmented bacterium isolated from Tianshan glacier, Xinjiang, China.</title>
        <authorList>
            <person name="Wang H."/>
        </authorList>
    </citation>
    <scope>NUCLEOTIDE SEQUENCE [LARGE SCALE GENOMIC DNA]</scope>
    <source>
        <strain evidence="1 2">B448-2</strain>
    </source>
</reference>